<organism evidence="3 4">
    <name type="scientific">Brevifollis gellanilyticus</name>
    <dbReference type="NCBI Taxonomy" id="748831"/>
    <lineage>
        <taxon>Bacteria</taxon>
        <taxon>Pseudomonadati</taxon>
        <taxon>Verrucomicrobiota</taxon>
        <taxon>Verrucomicrobiia</taxon>
        <taxon>Verrucomicrobiales</taxon>
        <taxon>Verrucomicrobiaceae</taxon>
    </lineage>
</organism>
<evidence type="ECO:0000256" key="2">
    <source>
        <dbReference type="SAM" id="SignalP"/>
    </source>
</evidence>
<dbReference type="OrthoDB" id="175275at2"/>
<proteinExistence type="predicted"/>
<reference evidence="3 4" key="1">
    <citation type="submission" date="2019-07" db="EMBL/GenBank/DDBJ databases">
        <title>Whole genome shotgun sequence of Brevifollis gellanilyticus NBRC 108608.</title>
        <authorList>
            <person name="Hosoyama A."/>
            <person name="Uohara A."/>
            <person name="Ohji S."/>
            <person name="Ichikawa N."/>
        </authorList>
    </citation>
    <scope>NUCLEOTIDE SEQUENCE [LARGE SCALE GENOMIC DNA]</scope>
    <source>
        <strain evidence="3 4">NBRC 108608</strain>
    </source>
</reference>
<name>A0A512MC41_9BACT</name>
<dbReference type="RefSeq" id="WP_146852110.1">
    <property type="nucleotide sequence ID" value="NZ_BKAG01000028.1"/>
</dbReference>
<feature type="compositionally biased region" description="Basic and acidic residues" evidence="1">
    <location>
        <begin position="87"/>
        <end position="96"/>
    </location>
</feature>
<comment type="caution">
    <text evidence="3">The sequence shown here is derived from an EMBL/GenBank/DDBJ whole genome shotgun (WGS) entry which is preliminary data.</text>
</comment>
<protein>
    <recommendedName>
        <fullName evidence="5">Outer membrane protein beta-barrel domain-containing protein</fullName>
    </recommendedName>
</protein>
<evidence type="ECO:0000256" key="1">
    <source>
        <dbReference type="SAM" id="MobiDB-lite"/>
    </source>
</evidence>
<keyword evidence="2" id="KW-0732">Signal</keyword>
<feature type="region of interest" description="Disordered" evidence="1">
    <location>
        <begin position="49"/>
        <end position="106"/>
    </location>
</feature>
<keyword evidence="4" id="KW-1185">Reference proteome</keyword>
<evidence type="ECO:0000313" key="4">
    <source>
        <dbReference type="Proteomes" id="UP000321577"/>
    </source>
</evidence>
<evidence type="ECO:0008006" key="5">
    <source>
        <dbReference type="Google" id="ProtNLM"/>
    </source>
</evidence>
<accession>A0A512MC41</accession>
<dbReference type="AlphaFoldDB" id="A0A512MC41"/>
<feature type="chain" id="PRO_5022089033" description="Outer membrane protein beta-barrel domain-containing protein" evidence="2">
    <location>
        <begin position="21"/>
        <end position="589"/>
    </location>
</feature>
<dbReference type="SUPFAM" id="SSF56935">
    <property type="entry name" value="Porins"/>
    <property type="match status" value="1"/>
</dbReference>
<dbReference type="Proteomes" id="UP000321577">
    <property type="component" value="Unassembled WGS sequence"/>
</dbReference>
<gene>
    <name evidence="3" type="ORF">BGE01nite_35890</name>
</gene>
<feature type="signal peptide" evidence="2">
    <location>
        <begin position="1"/>
        <end position="20"/>
    </location>
</feature>
<evidence type="ECO:0000313" key="3">
    <source>
        <dbReference type="EMBL" id="GEP44298.1"/>
    </source>
</evidence>
<dbReference type="EMBL" id="BKAG01000028">
    <property type="protein sequence ID" value="GEP44298.1"/>
    <property type="molecule type" value="Genomic_DNA"/>
</dbReference>
<sequence>MLITKVLRPAILSLSAAVLAQTLIVSESYGQYGASPSQTGLFFDDFRQRQQQNRSSGSGTRDGDVTYDYSSGVYRDNDEAPMGQRSPDLETARELSRPSVRSGSNSFAARSVGDYTNYSGQYTSPTGFFAPTYTSDPFMDGRRNVKLGPVNVGFGFFQGLEYNDNINRSATNAESDFISTTMLSIDANYRITQNNRLSLTTGIGFDRYLENPDLAPYGSNGFVLNVLPGSTIAFDVKAGPVYFTLYNRFSVRPATRSDFAIAQNQLFGVFQNDSGLAANWRINSDWTLAMNYMHSFTEALSDGRRGSGSRGEFDEFNRVNDSLHGSLTYSPNGTWTAGFEGGSTMVDYESEFNSDGVLNNLGTFAVIPIGKTTYLRVAGGMQIFEFDDQPPAGVVVGGIAAGGVPTANELRTNTGDNSDLNDFYYSLTLSNRLNSRVSHALSLGHESALNLTSNFITADYANYGITFVAWKGSRISMSGYVEDAEASGGAFAQDFFQYGGDLHLSHRLTNNLQLGVGYHYGYTDASPQSGAVVATDSEFRQHAFNFDLAYALSRKATLSLGYRYYTTEVMVGGADFDQNRIVLGFNYNF</sequence>